<evidence type="ECO:0000256" key="2">
    <source>
        <dbReference type="ARBA" id="ARBA00022723"/>
    </source>
</evidence>
<keyword evidence="3 4" id="KW-0460">Magnesium</keyword>
<comment type="caution">
    <text evidence="5">The sequence shown here is derived from an EMBL/GenBank/DDBJ whole genome shotgun (WGS) entry which is preliminary data.</text>
</comment>
<keyword evidence="6" id="KW-1185">Reference proteome</keyword>
<dbReference type="InterPro" id="IPR039480">
    <property type="entry name" value="C-C_Bond_Lyase-like"/>
</dbReference>
<dbReference type="Proteomes" id="UP000032534">
    <property type="component" value="Unassembled WGS sequence"/>
</dbReference>
<dbReference type="GO" id="GO:0000287">
    <property type="term" value="F:magnesium ion binding"/>
    <property type="evidence" value="ECO:0007669"/>
    <property type="project" value="TreeGrafter"/>
</dbReference>
<dbReference type="AlphaFoldDB" id="A0A0D7WXA8"/>
<feature type="binding site" evidence="4">
    <location>
        <position position="193"/>
    </location>
    <ligand>
        <name>Mg(2+)</name>
        <dbReference type="ChEBI" id="CHEBI:18420"/>
    </ligand>
</feature>
<evidence type="ECO:0000256" key="1">
    <source>
        <dbReference type="ARBA" id="ARBA00001946"/>
    </source>
</evidence>
<dbReference type="Gene3D" id="3.20.20.60">
    <property type="entry name" value="Phosphoenolpyruvate-binding domains"/>
    <property type="match status" value="2"/>
</dbReference>
<dbReference type="InterPro" id="IPR040442">
    <property type="entry name" value="Pyrv_kinase-like_dom_sf"/>
</dbReference>
<dbReference type="Pfam" id="PF15617">
    <property type="entry name" value="C-C_Bond_Lyase"/>
    <property type="match status" value="1"/>
</dbReference>
<name>A0A0D7WXA8_9BACL</name>
<evidence type="ECO:0000256" key="4">
    <source>
        <dbReference type="PIRSR" id="PIRSR015582-2"/>
    </source>
</evidence>
<sequence length="386" mass="44115">MEPEEFENHSPKEVLAYGVGAALYMPATRPFVVNDLCSQKHKGLQSIVLDLEDAIGDQQVIKAEETLCLTLTQIARHLNEGLLSTLQLPLFFIRVRNPEQLKRVIEKIAGEVILITGFILPKFNVLEGVKYFEILRLYNKSKPISHPTLYGLPILETADVLYKETRLDALINIKNVLDKNKDLVLNIRIGATDFSSRFGLRRSPDMTIYDISIIRDCMSDIINLFGRAVDNYVISGPVWEYFSSTVRVFNSQLKDSSFEETMINPGKRPKLQMISRYEDGLIREVLLDKENGIIGKTIIHPTHIDLVQSLYTVTREEYVDANSIIHHNNGLHGVVRSEFRNKMNEIKPHLNWAYKILIRAKVYGVLNDNMDFTSLLDDQARCLIQV</sequence>
<dbReference type="PIRSF" id="PIRSF015582">
    <property type="entry name" value="Cit_lyase_B"/>
    <property type="match status" value="1"/>
</dbReference>
<organism evidence="5 6">
    <name type="scientific">Paenibacillus terrae</name>
    <dbReference type="NCBI Taxonomy" id="159743"/>
    <lineage>
        <taxon>Bacteria</taxon>
        <taxon>Bacillati</taxon>
        <taxon>Bacillota</taxon>
        <taxon>Bacilli</taxon>
        <taxon>Bacillales</taxon>
        <taxon>Paenibacillaceae</taxon>
        <taxon>Paenibacillus</taxon>
    </lineage>
</organism>
<reference evidence="5 6" key="1">
    <citation type="submission" date="2014-11" db="EMBL/GenBank/DDBJ databases">
        <title>Draft Genome Sequences of Paenibacillus polymyxa NRRL B-30509 and Paenibacillus terrae NRRL B-30644, Strains from a Poultry Environment that Produce Tridecaptin A and Paenicidins.</title>
        <authorList>
            <person name="van Belkum M.J."/>
            <person name="Lohans C.T."/>
            <person name="Vederas J.C."/>
        </authorList>
    </citation>
    <scope>NUCLEOTIDE SEQUENCE [LARGE SCALE GENOMIC DNA]</scope>
    <source>
        <strain evidence="5 6">NRRL B-30644</strain>
    </source>
</reference>
<keyword evidence="5" id="KW-0456">Lyase</keyword>
<gene>
    <name evidence="5" type="ORF">QD47_20770</name>
</gene>
<dbReference type="SUPFAM" id="SSF51621">
    <property type="entry name" value="Phosphoenolpyruvate/pyruvate domain"/>
    <property type="match status" value="1"/>
</dbReference>
<dbReference type="InterPro" id="IPR011206">
    <property type="entry name" value="Citrate_lyase_beta/mcl1/mcl2"/>
</dbReference>
<feature type="binding site" evidence="4">
    <location>
        <position position="164"/>
    </location>
    <ligand>
        <name>Mg(2+)</name>
        <dbReference type="ChEBI" id="CHEBI:18420"/>
    </ligand>
</feature>
<evidence type="ECO:0000313" key="5">
    <source>
        <dbReference type="EMBL" id="KJD43795.1"/>
    </source>
</evidence>
<dbReference type="PANTHER" id="PTHR32308">
    <property type="entry name" value="LYASE BETA SUBUNIT, PUTATIVE (AFU_ORTHOLOGUE AFUA_4G13030)-RELATED"/>
    <property type="match status" value="1"/>
</dbReference>
<evidence type="ECO:0000313" key="6">
    <source>
        <dbReference type="Proteomes" id="UP000032534"/>
    </source>
</evidence>
<protein>
    <submittedName>
        <fullName evidence="5">Citrate lyase subunit beta</fullName>
    </submittedName>
</protein>
<proteinExistence type="predicted"/>
<accession>A0A0D7WXA8</accession>
<dbReference type="InterPro" id="IPR015813">
    <property type="entry name" value="Pyrv/PenolPyrv_kinase-like_dom"/>
</dbReference>
<dbReference type="GO" id="GO:0006107">
    <property type="term" value="P:oxaloacetate metabolic process"/>
    <property type="evidence" value="ECO:0007669"/>
    <property type="project" value="TreeGrafter"/>
</dbReference>
<dbReference type="GO" id="GO:0016829">
    <property type="term" value="F:lyase activity"/>
    <property type="evidence" value="ECO:0007669"/>
    <property type="project" value="UniProtKB-KW"/>
</dbReference>
<dbReference type="PANTHER" id="PTHR32308:SF10">
    <property type="entry name" value="CITRATE LYASE SUBUNIT BETA"/>
    <property type="match status" value="1"/>
</dbReference>
<dbReference type="PATRIC" id="fig|159743.3.peg.4617"/>
<keyword evidence="2 4" id="KW-0479">Metal-binding</keyword>
<evidence type="ECO:0000256" key="3">
    <source>
        <dbReference type="ARBA" id="ARBA00022842"/>
    </source>
</evidence>
<dbReference type="EMBL" id="JTHP01000049">
    <property type="protein sequence ID" value="KJD43795.1"/>
    <property type="molecule type" value="Genomic_DNA"/>
</dbReference>
<comment type="cofactor">
    <cofactor evidence="1">
        <name>Mg(2+)</name>
        <dbReference type="ChEBI" id="CHEBI:18420"/>
    </cofactor>
</comment>